<reference evidence="1 2" key="1">
    <citation type="submission" date="2021-06" db="EMBL/GenBank/DDBJ databases">
        <title>Caerostris darwini draft genome.</title>
        <authorList>
            <person name="Kono N."/>
            <person name="Arakawa K."/>
        </authorList>
    </citation>
    <scope>NUCLEOTIDE SEQUENCE [LARGE SCALE GENOMIC DNA]</scope>
</reference>
<evidence type="ECO:0000313" key="1">
    <source>
        <dbReference type="EMBL" id="GIY62344.1"/>
    </source>
</evidence>
<protein>
    <submittedName>
        <fullName evidence="1">Uncharacterized protein</fullName>
    </submittedName>
</protein>
<evidence type="ECO:0000313" key="2">
    <source>
        <dbReference type="Proteomes" id="UP001054837"/>
    </source>
</evidence>
<gene>
    <name evidence="1" type="ORF">CDAR_251431</name>
</gene>
<sequence length="85" mass="9285">MGGNIKLQDRQETVPPDKRRCGLSLSAPRSYFGRGHQISVRGSFLIPPLPRSLLVAAVDGIWQVEQKKTRTFADCPGILLLVGAV</sequence>
<name>A0AAV4UY22_9ARAC</name>
<dbReference type="AlphaFoldDB" id="A0AAV4UY22"/>
<organism evidence="1 2">
    <name type="scientific">Caerostris darwini</name>
    <dbReference type="NCBI Taxonomy" id="1538125"/>
    <lineage>
        <taxon>Eukaryota</taxon>
        <taxon>Metazoa</taxon>
        <taxon>Ecdysozoa</taxon>
        <taxon>Arthropoda</taxon>
        <taxon>Chelicerata</taxon>
        <taxon>Arachnida</taxon>
        <taxon>Araneae</taxon>
        <taxon>Araneomorphae</taxon>
        <taxon>Entelegynae</taxon>
        <taxon>Araneoidea</taxon>
        <taxon>Araneidae</taxon>
        <taxon>Caerostris</taxon>
    </lineage>
</organism>
<dbReference type="EMBL" id="BPLQ01012083">
    <property type="protein sequence ID" value="GIY62344.1"/>
    <property type="molecule type" value="Genomic_DNA"/>
</dbReference>
<accession>A0AAV4UY22</accession>
<comment type="caution">
    <text evidence="1">The sequence shown here is derived from an EMBL/GenBank/DDBJ whole genome shotgun (WGS) entry which is preliminary data.</text>
</comment>
<keyword evidence="2" id="KW-1185">Reference proteome</keyword>
<proteinExistence type="predicted"/>
<dbReference type="Proteomes" id="UP001054837">
    <property type="component" value="Unassembled WGS sequence"/>
</dbReference>